<protein>
    <submittedName>
        <fullName evidence="3">Uncharacterized protein</fullName>
    </submittedName>
</protein>
<keyword evidence="2" id="KW-0732">Signal</keyword>
<feature type="compositionally biased region" description="Low complexity" evidence="1">
    <location>
        <begin position="69"/>
        <end position="85"/>
    </location>
</feature>
<accession>A0A4R5MCI6</accession>
<evidence type="ECO:0000256" key="1">
    <source>
        <dbReference type="SAM" id="MobiDB-lite"/>
    </source>
</evidence>
<name>A0A4R5MCI6_9BURK</name>
<gene>
    <name evidence="3" type="ORF">EYW47_08940</name>
</gene>
<dbReference type="RefSeq" id="WP_133194503.1">
    <property type="nucleotide sequence ID" value="NZ_JBHUCW010000006.1"/>
</dbReference>
<feature type="region of interest" description="Disordered" evidence="1">
    <location>
        <begin position="67"/>
        <end position="90"/>
    </location>
</feature>
<evidence type="ECO:0000313" key="3">
    <source>
        <dbReference type="EMBL" id="TDG24666.1"/>
    </source>
</evidence>
<feature type="signal peptide" evidence="2">
    <location>
        <begin position="1"/>
        <end position="22"/>
    </location>
</feature>
<evidence type="ECO:0000256" key="2">
    <source>
        <dbReference type="SAM" id="SignalP"/>
    </source>
</evidence>
<proteinExistence type="predicted"/>
<dbReference type="Proteomes" id="UP000295722">
    <property type="component" value="Unassembled WGS sequence"/>
</dbReference>
<organism evidence="3 4">
    <name type="scientific">Paraburkholderia silviterrae</name>
    <dbReference type="NCBI Taxonomy" id="2528715"/>
    <lineage>
        <taxon>Bacteria</taxon>
        <taxon>Pseudomonadati</taxon>
        <taxon>Pseudomonadota</taxon>
        <taxon>Betaproteobacteria</taxon>
        <taxon>Burkholderiales</taxon>
        <taxon>Burkholderiaceae</taxon>
        <taxon>Paraburkholderia</taxon>
    </lineage>
</organism>
<dbReference type="AlphaFoldDB" id="A0A4R5MCI6"/>
<sequence length="159" mass="17021">MNSTIRALVAAACIAAPMMSFAAGDAPDFVQDGKDAIQACEKEYQGYLAVQDATQMADDSQHDLDDAMARAGASTSSSKSASKEAVPPYHKQCVAEKKKALLPEAKRFINSFKRPTAQAKAKKIVAQWMTTMDAIGSSVSEQEAAKFDTLANELQLDSL</sequence>
<feature type="chain" id="PRO_5020681274" evidence="2">
    <location>
        <begin position="23"/>
        <end position="159"/>
    </location>
</feature>
<evidence type="ECO:0000313" key="4">
    <source>
        <dbReference type="Proteomes" id="UP000295722"/>
    </source>
</evidence>
<keyword evidence="4" id="KW-1185">Reference proteome</keyword>
<reference evidence="3 4" key="1">
    <citation type="submission" date="2019-03" db="EMBL/GenBank/DDBJ databases">
        <title>Paraburkholderia sp. 4M-K11, isolated from subtropical forest soil.</title>
        <authorList>
            <person name="Gao Z.-H."/>
            <person name="Qiu L.-H."/>
        </authorList>
    </citation>
    <scope>NUCLEOTIDE SEQUENCE [LARGE SCALE GENOMIC DNA]</scope>
    <source>
        <strain evidence="3 4">4M-K11</strain>
    </source>
</reference>
<comment type="caution">
    <text evidence="3">The sequence shown here is derived from an EMBL/GenBank/DDBJ whole genome shotgun (WGS) entry which is preliminary data.</text>
</comment>
<dbReference type="EMBL" id="SMRP01000003">
    <property type="protein sequence ID" value="TDG24666.1"/>
    <property type="molecule type" value="Genomic_DNA"/>
</dbReference>
<dbReference type="OrthoDB" id="10012822at2"/>